<dbReference type="PANTHER" id="PTHR33076">
    <property type="entry name" value="NON-SPECIFIC LIPID-TRANSFER PROTEIN 2-RELATED"/>
    <property type="match status" value="1"/>
</dbReference>
<dbReference type="Pfam" id="PF00234">
    <property type="entry name" value="Tryp_alpha_amyl"/>
    <property type="match status" value="1"/>
</dbReference>
<evidence type="ECO:0000313" key="4">
    <source>
        <dbReference type="EMBL" id="PIA30427.1"/>
    </source>
</evidence>
<dbReference type="InterPro" id="IPR016140">
    <property type="entry name" value="Bifunc_inhib/LTP/seed_store"/>
</dbReference>
<reference evidence="4 5" key="1">
    <citation type="submission" date="2017-09" db="EMBL/GenBank/DDBJ databases">
        <title>WGS assembly of Aquilegia coerulea Goldsmith.</title>
        <authorList>
            <person name="Hodges S."/>
            <person name="Kramer E."/>
            <person name="Nordborg M."/>
            <person name="Tomkins J."/>
            <person name="Borevitz J."/>
            <person name="Derieg N."/>
            <person name="Yan J."/>
            <person name="Mihaltcheva S."/>
            <person name="Hayes R.D."/>
            <person name="Rokhsar D."/>
        </authorList>
    </citation>
    <scope>NUCLEOTIDE SEQUENCE [LARGE SCALE GENOMIC DNA]</scope>
    <source>
        <strain evidence="5">cv. Goldsmith</strain>
    </source>
</reference>
<keyword evidence="1" id="KW-0813">Transport</keyword>
<dbReference type="Gene3D" id="1.10.110.10">
    <property type="entry name" value="Plant lipid-transfer and hydrophobic proteins"/>
    <property type="match status" value="1"/>
</dbReference>
<comment type="function">
    <text evidence="1">Plant non-specific lipid-transfer proteins transfer phospholipids as well as galactolipids across membranes. May play a role in wax or cutin deposition in the cell walls of expanding epidermal cells and certain secretory tissues.</text>
</comment>
<sequence>MKGVMIISVLVVFSMVQVIVKPIEAFTCVELAMKVIPCASFVIGSAVQPSPECCNGVKQLKTMLVTRNDKRAMCNCLKMAASAFPKLKDEAITSLPAKCGAPLPFTISKNMNCDTI</sequence>
<keyword evidence="1" id="KW-0446">Lipid-binding</keyword>
<dbReference type="InterPro" id="IPR036312">
    <property type="entry name" value="Bifun_inhib/LTP/seed_sf"/>
</dbReference>
<dbReference type="Proteomes" id="UP000230069">
    <property type="component" value="Unassembled WGS sequence"/>
</dbReference>
<feature type="signal peptide" evidence="2">
    <location>
        <begin position="1"/>
        <end position="25"/>
    </location>
</feature>
<dbReference type="AlphaFoldDB" id="A0A2G5CHW0"/>
<dbReference type="PRINTS" id="PR00382">
    <property type="entry name" value="LIPIDTRNSFER"/>
</dbReference>
<dbReference type="GO" id="GO:0008289">
    <property type="term" value="F:lipid binding"/>
    <property type="evidence" value="ECO:0007669"/>
    <property type="project" value="UniProtKB-KW"/>
</dbReference>
<evidence type="ECO:0000313" key="5">
    <source>
        <dbReference type="Proteomes" id="UP000230069"/>
    </source>
</evidence>
<evidence type="ECO:0000256" key="2">
    <source>
        <dbReference type="SAM" id="SignalP"/>
    </source>
</evidence>
<dbReference type="OrthoDB" id="649864at2759"/>
<dbReference type="SUPFAM" id="SSF47699">
    <property type="entry name" value="Bifunctional inhibitor/lipid-transfer protein/seed storage 2S albumin"/>
    <property type="match status" value="1"/>
</dbReference>
<proteinExistence type="inferred from homology"/>
<feature type="chain" id="PRO_5013828303" description="Non-specific lipid-transfer protein" evidence="2">
    <location>
        <begin position="26"/>
        <end position="116"/>
    </location>
</feature>
<name>A0A2G5CHW0_AQUCA</name>
<dbReference type="GO" id="GO:0006869">
    <property type="term" value="P:lipid transport"/>
    <property type="evidence" value="ECO:0007669"/>
    <property type="project" value="InterPro"/>
</dbReference>
<comment type="similarity">
    <text evidence="1">Belongs to the plant LTP family.</text>
</comment>
<keyword evidence="5" id="KW-1185">Reference proteome</keyword>
<dbReference type="InterPro" id="IPR000528">
    <property type="entry name" value="Plant_nsLTP"/>
</dbReference>
<evidence type="ECO:0000259" key="3">
    <source>
        <dbReference type="SMART" id="SM00499"/>
    </source>
</evidence>
<organism evidence="4 5">
    <name type="scientific">Aquilegia coerulea</name>
    <name type="common">Rocky mountain columbine</name>
    <dbReference type="NCBI Taxonomy" id="218851"/>
    <lineage>
        <taxon>Eukaryota</taxon>
        <taxon>Viridiplantae</taxon>
        <taxon>Streptophyta</taxon>
        <taxon>Embryophyta</taxon>
        <taxon>Tracheophyta</taxon>
        <taxon>Spermatophyta</taxon>
        <taxon>Magnoliopsida</taxon>
        <taxon>Ranunculales</taxon>
        <taxon>Ranunculaceae</taxon>
        <taxon>Thalictroideae</taxon>
        <taxon>Aquilegia</taxon>
    </lineage>
</organism>
<gene>
    <name evidence="4" type="ORF">AQUCO_05500001v1</name>
</gene>
<dbReference type="EMBL" id="KZ305072">
    <property type="protein sequence ID" value="PIA30427.1"/>
    <property type="molecule type" value="Genomic_DNA"/>
</dbReference>
<dbReference type="InParanoid" id="A0A2G5CHW0"/>
<feature type="domain" description="Bifunctional inhibitor/plant lipid transfer protein/seed storage helical" evidence="3">
    <location>
        <begin position="28"/>
        <end position="113"/>
    </location>
</feature>
<protein>
    <recommendedName>
        <fullName evidence="1">Non-specific lipid-transfer protein</fullName>
    </recommendedName>
</protein>
<accession>A0A2G5CHW0</accession>
<dbReference type="SMART" id="SM00499">
    <property type="entry name" value="AAI"/>
    <property type="match status" value="1"/>
</dbReference>
<evidence type="ECO:0000256" key="1">
    <source>
        <dbReference type="RuleBase" id="RU000628"/>
    </source>
</evidence>
<keyword evidence="2" id="KW-0732">Signal</keyword>
<dbReference type="STRING" id="218851.A0A2G5CHW0"/>
<dbReference type="CDD" id="cd01960">
    <property type="entry name" value="nsLTP1"/>
    <property type="match status" value="1"/>
</dbReference>